<protein>
    <submittedName>
        <fullName evidence="1">Uncharacterized protein</fullName>
    </submittedName>
</protein>
<gene>
    <name evidence="1" type="ORF">IQ247_09200</name>
</gene>
<dbReference type="RefSeq" id="WP_193919199.1">
    <property type="nucleotide sequence ID" value="NZ_JADEWL010000020.1"/>
</dbReference>
<evidence type="ECO:0000313" key="2">
    <source>
        <dbReference type="Proteomes" id="UP000620559"/>
    </source>
</evidence>
<reference evidence="1" key="1">
    <citation type="submission" date="2020-10" db="EMBL/GenBank/DDBJ databases">
        <authorList>
            <person name="Castelo-Branco R."/>
            <person name="Eusebio N."/>
            <person name="Adriana R."/>
            <person name="Vieira A."/>
            <person name="Brugerolle De Fraissinette N."/>
            <person name="Rezende De Castro R."/>
            <person name="Schneider M.P."/>
            <person name="Vasconcelos V."/>
            <person name="Leao P.N."/>
        </authorList>
    </citation>
    <scope>NUCLEOTIDE SEQUENCE</scope>
    <source>
        <strain evidence="1">LEGE 06105</strain>
    </source>
</reference>
<sequence>MIYELKMPLPPTMNEIINTARSGWQPSNKLKKQWTNKIANFVKNCGFTLNDKIWIEFHWYLRNFGRDADNTAAAAKFIMDGLVSAKAIRNDNLTVIQSPVVHYYHRCSGNDIVIIRLSPTPEFLLDNFLLSNNFPSTKLEQYLLNS</sequence>
<dbReference type="InterPro" id="IPR036614">
    <property type="entry name" value="RusA-like_sf"/>
</dbReference>
<keyword evidence="2" id="KW-1185">Reference proteome</keyword>
<dbReference type="GO" id="GO:0006281">
    <property type="term" value="P:DNA repair"/>
    <property type="evidence" value="ECO:0007669"/>
    <property type="project" value="InterPro"/>
</dbReference>
<accession>A0A8J7F161</accession>
<evidence type="ECO:0000313" key="1">
    <source>
        <dbReference type="EMBL" id="MBE9212867.1"/>
    </source>
</evidence>
<dbReference type="SUPFAM" id="SSF103084">
    <property type="entry name" value="Holliday junction resolvase RusA"/>
    <property type="match status" value="1"/>
</dbReference>
<dbReference type="GO" id="GO:0006310">
    <property type="term" value="P:DNA recombination"/>
    <property type="evidence" value="ECO:0007669"/>
    <property type="project" value="InterPro"/>
</dbReference>
<dbReference type="AlphaFoldDB" id="A0A8J7F161"/>
<dbReference type="EMBL" id="JADEWL010000020">
    <property type="protein sequence ID" value="MBE9212867.1"/>
    <property type="molecule type" value="Genomic_DNA"/>
</dbReference>
<name>A0A8J7F161_9CYAN</name>
<proteinExistence type="predicted"/>
<comment type="caution">
    <text evidence="1">The sequence shown here is derived from an EMBL/GenBank/DDBJ whole genome shotgun (WGS) entry which is preliminary data.</text>
</comment>
<dbReference type="Gene3D" id="3.30.1330.70">
    <property type="entry name" value="Holliday junction resolvase RusA"/>
    <property type="match status" value="1"/>
</dbReference>
<dbReference type="Proteomes" id="UP000620559">
    <property type="component" value="Unassembled WGS sequence"/>
</dbReference>
<organism evidence="1 2">
    <name type="scientific">Plectonema cf. radiosum LEGE 06105</name>
    <dbReference type="NCBI Taxonomy" id="945769"/>
    <lineage>
        <taxon>Bacteria</taxon>
        <taxon>Bacillati</taxon>
        <taxon>Cyanobacteriota</taxon>
        <taxon>Cyanophyceae</taxon>
        <taxon>Oscillatoriophycideae</taxon>
        <taxon>Oscillatoriales</taxon>
        <taxon>Microcoleaceae</taxon>
        <taxon>Plectonema</taxon>
    </lineage>
</organism>
<dbReference type="GO" id="GO:0000287">
    <property type="term" value="F:magnesium ion binding"/>
    <property type="evidence" value="ECO:0007669"/>
    <property type="project" value="InterPro"/>
</dbReference>